<evidence type="ECO:0000313" key="20">
    <source>
        <dbReference type="Proteomes" id="UP000480684"/>
    </source>
</evidence>
<evidence type="ECO:0000256" key="13">
    <source>
        <dbReference type="ARBA" id="ARBA00062926"/>
    </source>
</evidence>
<dbReference type="GO" id="GO:0015093">
    <property type="term" value="F:ferrous iron transmembrane transporter activity"/>
    <property type="evidence" value="ECO:0007669"/>
    <property type="project" value="TreeGrafter"/>
</dbReference>
<evidence type="ECO:0000256" key="12">
    <source>
        <dbReference type="ARBA" id="ARBA00050984"/>
    </source>
</evidence>
<keyword evidence="5" id="KW-0408">Iron</keyword>
<evidence type="ECO:0000256" key="7">
    <source>
        <dbReference type="ARBA" id="ARBA00022906"/>
    </source>
</evidence>
<comment type="similarity">
    <text evidence="2">Belongs to the cation diffusion facilitator (CDF) transporter (TC 2.A.4) family. FieF subfamily.</text>
</comment>
<dbReference type="EMBL" id="JAAIYP010000030">
    <property type="protein sequence ID" value="NFV79480.1"/>
    <property type="molecule type" value="Genomic_DNA"/>
</dbReference>
<comment type="catalytic activity">
    <reaction evidence="10">
        <text>Fe(2+)(in) + H(+)(out) = Fe(2+)(out) + H(+)(in)</text>
        <dbReference type="Rhea" id="RHEA:29439"/>
        <dbReference type="ChEBI" id="CHEBI:15378"/>
        <dbReference type="ChEBI" id="CHEBI:29033"/>
    </reaction>
</comment>
<evidence type="ECO:0000256" key="8">
    <source>
        <dbReference type="ARBA" id="ARBA00022989"/>
    </source>
</evidence>
<evidence type="ECO:0000256" key="3">
    <source>
        <dbReference type="ARBA" id="ARBA00022448"/>
    </source>
</evidence>
<comment type="subcellular location">
    <subcellularLocation>
        <location evidence="1">Cell membrane</location>
        <topology evidence="1">Multi-pass membrane protein</topology>
    </subcellularLocation>
</comment>
<evidence type="ECO:0000259" key="18">
    <source>
        <dbReference type="Pfam" id="PF16916"/>
    </source>
</evidence>
<comment type="subunit">
    <text evidence="13">Homodimer. The subunits are held together in a parallel orientation through zinc binding at the interface of the cytoplasmic domains.</text>
</comment>
<dbReference type="GO" id="GO:0006882">
    <property type="term" value="P:intracellular zinc ion homeostasis"/>
    <property type="evidence" value="ECO:0007669"/>
    <property type="project" value="TreeGrafter"/>
</dbReference>
<feature type="transmembrane region" description="Helical" evidence="16">
    <location>
        <begin position="116"/>
        <end position="136"/>
    </location>
</feature>
<organism evidence="19 20">
    <name type="scientific">Magnetospirillum aberrantis SpK</name>
    <dbReference type="NCBI Taxonomy" id="908842"/>
    <lineage>
        <taxon>Bacteria</taxon>
        <taxon>Pseudomonadati</taxon>
        <taxon>Pseudomonadota</taxon>
        <taxon>Alphaproteobacteria</taxon>
        <taxon>Rhodospirillales</taxon>
        <taxon>Rhodospirillaceae</taxon>
        <taxon>Magnetospirillum</taxon>
    </lineage>
</organism>
<evidence type="ECO:0000256" key="15">
    <source>
        <dbReference type="ARBA" id="ARBA00072262"/>
    </source>
</evidence>
<dbReference type="GO" id="GO:0005886">
    <property type="term" value="C:plasma membrane"/>
    <property type="evidence" value="ECO:0007669"/>
    <property type="project" value="UniProtKB-SubCell"/>
</dbReference>
<keyword evidence="20" id="KW-1185">Reference proteome</keyword>
<keyword evidence="7" id="KW-0864">Zinc transport</keyword>
<evidence type="ECO:0000256" key="9">
    <source>
        <dbReference type="ARBA" id="ARBA00023136"/>
    </source>
</evidence>
<evidence type="ECO:0000256" key="5">
    <source>
        <dbReference type="ARBA" id="ARBA00022496"/>
    </source>
</evidence>
<dbReference type="Gene3D" id="3.30.70.1350">
    <property type="entry name" value="Cation efflux protein, cytoplasmic domain"/>
    <property type="match status" value="1"/>
</dbReference>
<dbReference type="RefSeq" id="WP_163675945.1">
    <property type="nucleotide sequence ID" value="NZ_JAAIYP010000030.1"/>
</dbReference>
<dbReference type="InterPro" id="IPR036837">
    <property type="entry name" value="Cation_efflux_CTD_sf"/>
</dbReference>
<dbReference type="InterPro" id="IPR058533">
    <property type="entry name" value="Cation_efflux_TM"/>
</dbReference>
<dbReference type="GO" id="GO:0015341">
    <property type="term" value="F:zinc efflux antiporter activity"/>
    <property type="evidence" value="ECO:0007669"/>
    <property type="project" value="TreeGrafter"/>
</dbReference>
<dbReference type="SUPFAM" id="SSF161111">
    <property type="entry name" value="Cation efflux protein transmembrane domain-like"/>
    <property type="match status" value="1"/>
</dbReference>
<comment type="catalytic activity">
    <reaction evidence="12">
        <text>Cd(2+)(in) + H(+)(out) = Cd(2+)(out) + H(+)(in)</text>
        <dbReference type="Rhea" id="RHEA:28739"/>
        <dbReference type="ChEBI" id="CHEBI:15378"/>
        <dbReference type="ChEBI" id="CHEBI:48775"/>
    </reaction>
</comment>
<evidence type="ECO:0000256" key="14">
    <source>
        <dbReference type="ARBA" id="ARBA00068882"/>
    </source>
</evidence>
<evidence type="ECO:0000313" key="19">
    <source>
        <dbReference type="EMBL" id="NFV79480.1"/>
    </source>
</evidence>
<dbReference type="InterPro" id="IPR027470">
    <property type="entry name" value="Cation_efflux_CTD"/>
</dbReference>
<dbReference type="Pfam" id="PF01545">
    <property type="entry name" value="Cation_efflux"/>
    <property type="match status" value="1"/>
</dbReference>
<proteinExistence type="inferred from homology"/>
<feature type="transmembrane region" description="Helical" evidence="16">
    <location>
        <begin position="183"/>
        <end position="201"/>
    </location>
</feature>
<reference evidence="19 20" key="1">
    <citation type="submission" date="2020-02" db="EMBL/GenBank/DDBJ databases">
        <authorList>
            <person name="Dziuba M."/>
            <person name="Kuznetsov B."/>
            <person name="Mardanov A."/>
            <person name="Ravin N."/>
            <person name="Grouzdev D."/>
        </authorList>
    </citation>
    <scope>NUCLEOTIDE SEQUENCE [LARGE SCALE GENOMIC DNA]</scope>
    <source>
        <strain evidence="19 20">SpK</strain>
    </source>
</reference>
<keyword evidence="3" id="KW-0813">Transport</keyword>
<evidence type="ECO:0000256" key="4">
    <source>
        <dbReference type="ARBA" id="ARBA00022475"/>
    </source>
</evidence>
<dbReference type="PANTHER" id="PTHR43840:SF41">
    <property type="entry name" value="CATION-EFFLUX PUMP FIEF"/>
    <property type="match status" value="1"/>
</dbReference>
<accession>A0A7C9QSD6</accession>
<evidence type="ECO:0000259" key="17">
    <source>
        <dbReference type="Pfam" id="PF01545"/>
    </source>
</evidence>
<keyword evidence="6 16" id="KW-0812">Transmembrane</keyword>
<dbReference type="FunFam" id="1.20.1510.10:FF:000001">
    <property type="entry name" value="Ferrous-iron efflux pump FieF"/>
    <property type="match status" value="1"/>
</dbReference>
<keyword evidence="9 16" id="KW-0472">Membrane</keyword>
<dbReference type="Proteomes" id="UP000480684">
    <property type="component" value="Unassembled WGS sequence"/>
</dbReference>
<comment type="catalytic activity">
    <reaction evidence="11">
        <text>Zn(2+)(in) + H(+)(out) = Zn(2+)(out) + H(+)(in)</text>
        <dbReference type="Rhea" id="RHEA:28839"/>
        <dbReference type="ChEBI" id="CHEBI:15378"/>
        <dbReference type="ChEBI" id="CHEBI:29105"/>
    </reaction>
</comment>
<dbReference type="NCBIfam" id="TIGR01297">
    <property type="entry name" value="CDF"/>
    <property type="match status" value="1"/>
</dbReference>
<dbReference type="SUPFAM" id="SSF160240">
    <property type="entry name" value="Cation efflux protein cytoplasmic domain-like"/>
    <property type="match status" value="1"/>
</dbReference>
<dbReference type="InterPro" id="IPR050291">
    <property type="entry name" value="CDF_Transporter"/>
</dbReference>
<evidence type="ECO:0000256" key="10">
    <source>
        <dbReference type="ARBA" id="ARBA00035584"/>
    </source>
</evidence>
<feature type="transmembrane region" description="Helical" evidence="16">
    <location>
        <begin position="83"/>
        <end position="104"/>
    </location>
</feature>
<dbReference type="PANTHER" id="PTHR43840">
    <property type="entry name" value="MITOCHONDRIAL METAL TRANSPORTER 1-RELATED"/>
    <property type="match status" value="1"/>
</dbReference>
<evidence type="ECO:0000256" key="1">
    <source>
        <dbReference type="ARBA" id="ARBA00004651"/>
    </source>
</evidence>
<keyword evidence="8 16" id="KW-1133">Transmembrane helix</keyword>
<dbReference type="GO" id="GO:0015086">
    <property type="term" value="F:cadmium ion transmembrane transporter activity"/>
    <property type="evidence" value="ECO:0007669"/>
    <property type="project" value="TreeGrafter"/>
</dbReference>
<feature type="domain" description="Cation efflux protein transmembrane" evidence="17">
    <location>
        <begin position="17"/>
        <end position="209"/>
    </location>
</feature>
<comment type="caution">
    <text evidence="19">The sequence shown here is derived from an EMBL/GenBank/DDBJ whole genome shotgun (WGS) entry which is preliminary data.</text>
</comment>
<dbReference type="FunFam" id="3.30.70.1350:FF:000002">
    <property type="entry name" value="Ferrous-iron efflux pump FieF"/>
    <property type="match status" value="1"/>
</dbReference>
<protein>
    <recommendedName>
        <fullName evidence="15">Cation-efflux pump FieF</fullName>
    </recommendedName>
    <alternativeName>
        <fullName evidence="14">Protein p34</fullName>
    </alternativeName>
</protein>
<name>A0A7C9QSD6_9PROT</name>
<dbReference type="AlphaFoldDB" id="A0A7C9QSD6"/>
<feature type="domain" description="Cation efflux protein cytoplasmic" evidence="18">
    <location>
        <begin position="213"/>
        <end position="289"/>
    </location>
</feature>
<evidence type="ECO:0000256" key="2">
    <source>
        <dbReference type="ARBA" id="ARBA00010212"/>
    </source>
</evidence>
<dbReference type="InterPro" id="IPR002524">
    <property type="entry name" value="Cation_efflux"/>
</dbReference>
<keyword evidence="4" id="KW-1003">Cell membrane</keyword>
<evidence type="ECO:0000256" key="6">
    <source>
        <dbReference type="ARBA" id="ARBA00022692"/>
    </source>
</evidence>
<keyword evidence="5" id="KW-0410">Iron transport</keyword>
<dbReference type="Gene3D" id="1.20.1510.10">
    <property type="entry name" value="Cation efflux protein transmembrane domain"/>
    <property type="match status" value="1"/>
</dbReference>
<sequence length="302" mass="32624">MTATNDGARLMTLATYASVATACTLIVVKLAAWGMTGSVALLSTLIDSTLDAAASLINLWAVRHALTPADHEHRFGHGKAEPLAGLGQAAFILGSGGLLLAQAVNRLQHPVAVTNADIGTAVMVFSIVLTVVLVRFQKYVLERTSSVAISADSLHYTGDVLMNGAVIVSLLLGRFLGWTFADPLFAIGIGAYLLWNAWAIVRNSMDMLMDRELPEEDRARIRDITLGVPDVRGMHDLRTRLSGQQGFVQLHLALDDHLTLARAHAIADQVEKAIVEAFPHCDVLIHQDPVSLHEDEPPFSRT</sequence>
<feature type="transmembrane region" description="Helical" evidence="16">
    <location>
        <begin position="12"/>
        <end position="33"/>
    </location>
</feature>
<gene>
    <name evidence="19" type="ORF">G4223_05080</name>
</gene>
<dbReference type="InterPro" id="IPR027469">
    <property type="entry name" value="Cation_efflux_TMD_sf"/>
</dbReference>
<keyword evidence="7" id="KW-0862">Zinc</keyword>
<keyword evidence="7" id="KW-0406">Ion transport</keyword>
<dbReference type="Pfam" id="PF16916">
    <property type="entry name" value="ZT_dimer"/>
    <property type="match status" value="1"/>
</dbReference>
<evidence type="ECO:0000256" key="16">
    <source>
        <dbReference type="SAM" id="Phobius"/>
    </source>
</evidence>
<evidence type="ECO:0000256" key="11">
    <source>
        <dbReference type="ARBA" id="ARBA00047695"/>
    </source>
</evidence>